<proteinExistence type="predicted"/>
<dbReference type="Proteomes" id="UP001558534">
    <property type="component" value="Unassembled WGS sequence"/>
</dbReference>
<dbReference type="EMBL" id="JBFRHK010000005">
    <property type="protein sequence ID" value="MEX3745495.1"/>
    <property type="molecule type" value="Genomic_DNA"/>
</dbReference>
<evidence type="ECO:0000256" key="1">
    <source>
        <dbReference type="SAM" id="Coils"/>
    </source>
</evidence>
<comment type="caution">
    <text evidence="3">The sequence shown here is derived from an EMBL/GenBank/DDBJ whole genome shotgun (WGS) entry which is preliminary data.</text>
</comment>
<keyword evidence="2" id="KW-0732">Signal</keyword>
<feature type="signal peptide" evidence="2">
    <location>
        <begin position="1"/>
        <end position="29"/>
    </location>
</feature>
<keyword evidence="1" id="KW-0175">Coiled coil</keyword>
<evidence type="ECO:0000256" key="2">
    <source>
        <dbReference type="SAM" id="SignalP"/>
    </source>
</evidence>
<feature type="chain" id="PRO_5045257268" evidence="2">
    <location>
        <begin position="30"/>
        <end position="387"/>
    </location>
</feature>
<keyword evidence="4" id="KW-1185">Reference proteome</keyword>
<evidence type="ECO:0000313" key="4">
    <source>
        <dbReference type="Proteomes" id="UP001558534"/>
    </source>
</evidence>
<evidence type="ECO:0000313" key="3">
    <source>
        <dbReference type="EMBL" id="MEX3745495.1"/>
    </source>
</evidence>
<name>A0ABV3VX60_9BACI</name>
<gene>
    <name evidence="3" type="ORF">AB1300_10140</name>
</gene>
<accession>A0ABV3VX60</accession>
<sequence length="387" mass="45184">MRKPIKKTWMLASALTIGMAVLTPLSAGAEEIKTTDSSSLTVQLEHKITGTIKNIYGDGMSLKGNDGKNYFISFYKFPAEQLEKMNLVEGQEISVEGSVVESYSDFYTFEVFKKELPKEVTKEDLTKLEKMFNEIKKLEKEVSAEIEKGATDEEIEKKYEEMQKIQEEMYKVAKPYILANWQPQTFEEYIEDFGFKEENIVIKENDITQLKAIYAEWIKLYKNGDDVKATEKMDEFYKILQPYLDELYPPQTFEEFMEGSELDIPTETLAKLKTIYENILKADKEENTELSEKLWGEFDQIIREFIKPVPFEEYMSDFEFEISEADQKQLKSLYEEASALDKKEDFEKAQEKWEAFYKILDPYFEANKDTLISASKVTINGQEYLAQ</sequence>
<protein>
    <submittedName>
        <fullName evidence="3">Uncharacterized protein</fullName>
    </submittedName>
</protein>
<dbReference type="RefSeq" id="WP_368636373.1">
    <property type="nucleotide sequence ID" value="NZ_JBFRHK010000005.1"/>
</dbReference>
<feature type="coiled-coil region" evidence="1">
    <location>
        <begin position="121"/>
        <end position="168"/>
    </location>
</feature>
<reference evidence="3 4" key="1">
    <citation type="submission" date="2024-07" db="EMBL/GenBank/DDBJ databases">
        <title>Characterization of a bacterium isolated from hydrolysated instant sea cucumber by whole-genome sequencing and metabolomics.</title>
        <authorList>
            <person name="Luo X."/>
            <person name="Zhang Z."/>
            <person name="Zheng Z."/>
            <person name="Zhang W."/>
            <person name="Ming T."/>
            <person name="Jiao L."/>
            <person name="Su X."/>
            <person name="Kong F."/>
            <person name="Xu J."/>
        </authorList>
    </citation>
    <scope>NUCLEOTIDE SEQUENCE [LARGE SCALE GENOMIC DNA]</scope>
    <source>
        <strain evidence="3 4">XL-2024</strain>
    </source>
</reference>
<organism evidence="3 4">
    <name type="scientific">Lysinibacillus xylanilyticus</name>
    <dbReference type="NCBI Taxonomy" id="582475"/>
    <lineage>
        <taxon>Bacteria</taxon>
        <taxon>Bacillati</taxon>
        <taxon>Bacillota</taxon>
        <taxon>Bacilli</taxon>
        <taxon>Bacillales</taxon>
        <taxon>Bacillaceae</taxon>
        <taxon>Lysinibacillus</taxon>
    </lineage>
</organism>